<dbReference type="AlphaFoldDB" id="A0A6V8MGL7"/>
<keyword evidence="1" id="KW-0472">Membrane</keyword>
<sequence>MQRLLRGTLGQAKRAVIAIVGGTVLAIGIALVVLPGPAFVVIPVGLAILASEFLWARKLLELVRSRLERWKKGREHSDLNR</sequence>
<dbReference type="RefSeq" id="WP_183353972.1">
    <property type="nucleotide sequence ID" value="NZ_BLXX01000003.1"/>
</dbReference>
<evidence type="ECO:0008006" key="4">
    <source>
        <dbReference type="Google" id="ProtNLM"/>
    </source>
</evidence>
<feature type="transmembrane region" description="Helical" evidence="1">
    <location>
        <begin position="12"/>
        <end position="32"/>
    </location>
</feature>
<evidence type="ECO:0000313" key="3">
    <source>
        <dbReference type="Proteomes" id="UP000556026"/>
    </source>
</evidence>
<organism evidence="2 3">
    <name type="scientific">Geomonas silvestris</name>
    <dbReference type="NCBI Taxonomy" id="2740184"/>
    <lineage>
        <taxon>Bacteria</taxon>
        <taxon>Pseudomonadati</taxon>
        <taxon>Thermodesulfobacteriota</taxon>
        <taxon>Desulfuromonadia</taxon>
        <taxon>Geobacterales</taxon>
        <taxon>Geobacteraceae</taxon>
        <taxon>Geomonas</taxon>
    </lineage>
</organism>
<evidence type="ECO:0000313" key="2">
    <source>
        <dbReference type="EMBL" id="GFO59136.1"/>
    </source>
</evidence>
<evidence type="ECO:0000256" key="1">
    <source>
        <dbReference type="SAM" id="Phobius"/>
    </source>
</evidence>
<dbReference type="InterPro" id="IPR019099">
    <property type="entry name" value="Uncharacterised_PGPGW_TM"/>
</dbReference>
<dbReference type="Proteomes" id="UP000556026">
    <property type="component" value="Unassembled WGS sequence"/>
</dbReference>
<accession>A0A6V8MGL7</accession>
<dbReference type="Pfam" id="PF09656">
    <property type="entry name" value="PGPGW"/>
    <property type="match status" value="1"/>
</dbReference>
<keyword evidence="1" id="KW-0812">Transmembrane</keyword>
<reference evidence="3" key="1">
    <citation type="submission" date="2020-06" db="EMBL/GenBank/DDBJ databases">
        <title>Draft genomic sequence of Geomonas sp. Red330.</title>
        <authorList>
            <person name="Itoh H."/>
            <person name="Zhenxing X."/>
            <person name="Ushijima N."/>
            <person name="Masuda Y."/>
            <person name="Shiratori Y."/>
            <person name="Senoo K."/>
        </authorList>
    </citation>
    <scope>NUCLEOTIDE SEQUENCE [LARGE SCALE GENOMIC DNA]</scope>
    <source>
        <strain evidence="3">Red330</strain>
    </source>
</reference>
<protein>
    <recommendedName>
        <fullName evidence="4">Tellurium resistance protein TerC</fullName>
    </recommendedName>
</protein>
<keyword evidence="1" id="KW-1133">Transmembrane helix</keyword>
<dbReference type="EMBL" id="BLXX01000003">
    <property type="protein sequence ID" value="GFO59136.1"/>
    <property type="molecule type" value="Genomic_DNA"/>
</dbReference>
<comment type="caution">
    <text evidence="2">The sequence shown here is derived from an EMBL/GenBank/DDBJ whole genome shotgun (WGS) entry which is preliminary data.</text>
</comment>
<proteinExistence type="predicted"/>
<name>A0A6V8MGL7_9BACT</name>
<gene>
    <name evidence="2" type="ORF">GMST_14610</name>
</gene>
<keyword evidence="3" id="KW-1185">Reference proteome</keyword>
<feature type="transmembrane region" description="Helical" evidence="1">
    <location>
        <begin position="38"/>
        <end position="56"/>
    </location>
</feature>